<dbReference type="Proteomes" id="UP000291981">
    <property type="component" value="Unassembled WGS sequence"/>
</dbReference>
<dbReference type="EMBL" id="SGIU01000001">
    <property type="protein sequence ID" value="TAI48993.1"/>
    <property type="molecule type" value="Genomic_DNA"/>
</dbReference>
<sequence>MNKEVAKSIWENAKNYNSEHSLTLEERRAKFMAETSTIVSEKHNLPIHDIRPEVEKWKGLVVELPKGSNYISPTAKGKAMQVFESNWREENYSKTTTSPEYVRDYIEWSNAYLKNI</sequence>
<name>A0A4Q8QJR1_9FLAO</name>
<organism evidence="1 2">
    <name type="scientific">Flagellimonas allohymeniacidonis</name>
    <dbReference type="NCBI Taxonomy" id="2517819"/>
    <lineage>
        <taxon>Bacteria</taxon>
        <taxon>Pseudomonadati</taxon>
        <taxon>Bacteroidota</taxon>
        <taxon>Flavobacteriia</taxon>
        <taxon>Flavobacteriales</taxon>
        <taxon>Flavobacteriaceae</taxon>
        <taxon>Flagellimonas</taxon>
    </lineage>
</organism>
<dbReference type="AlphaFoldDB" id="A0A4Q8QJR1"/>
<gene>
    <name evidence="1" type="ORF">EW142_04140</name>
</gene>
<accession>A0A4Q8QJR1</accession>
<proteinExistence type="predicted"/>
<evidence type="ECO:0000313" key="2">
    <source>
        <dbReference type="Proteomes" id="UP000291981"/>
    </source>
</evidence>
<keyword evidence="2" id="KW-1185">Reference proteome</keyword>
<protein>
    <submittedName>
        <fullName evidence="1">Uncharacterized protein</fullName>
    </submittedName>
</protein>
<reference evidence="1 2" key="1">
    <citation type="submission" date="2019-02" db="EMBL/GenBank/DDBJ databases">
        <title>Draft genome sequence of Muricauda sp. 176CP4-71.</title>
        <authorList>
            <person name="Park J.-S."/>
        </authorList>
    </citation>
    <scope>NUCLEOTIDE SEQUENCE [LARGE SCALE GENOMIC DNA]</scope>
    <source>
        <strain evidence="1 2">176CP4-71</strain>
    </source>
</reference>
<evidence type="ECO:0000313" key="1">
    <source>
        <dbReference type="EMBL" id="TAI48993.1"/>
    </source>
</evidence>
<dbReference type="RefSeq" id="WP_130610050.1">
    <property type="nucleotide sequence ID" value="NZ_SGIU01000001.1"/>
</dbReference>
<comment type="caution">
    <text evidence="1">The sequence shown here is derived from an EMBL/GenBank/DDBJ whole genome shotgun (WGS) entry which is preliminary data.</text>
</comment>